<dbReference type="AlphaFoldDB" id="A0A0S2K2N6"/>
<dbReference type="InterPro" id="IPR054232">
    <property type="entry name" value="DUF6957"/>
</dbReference>
<accession>A0A0S2K2N6</accession>
<dbReference type="PATRIC" id="fig|161398.10.peg.2042"/>
<dbReference type="Proteomes" id="UP000061457">
    <property type="component" value="Chromosome I"/>
</dbReference>
<organism evidence="2 3">
    <name type="scientific">Pseudoalteromonas phenolica</name>
    <dbReference type="NCBI Taxonomy" id="161398"/>
    <lineage>
        <taxon>Bacteria</taxon>
        <taxon>Pseudomonadati</taxon>
        <taxon>Pseudomonadota</taxon>
        <taxon>Gammaproteobacteria</taxon>
        <taxon>Alteromonadales</taxon>
        <taxon>Pseudoalteromonadaceae</taxon>
        <taxon>Pseudoalteromonas</taxon>
    </lineage>
</organism>
<dbReference type="EMBL" id="CP013187">
    <property type="protein sequence ID" value="ALO42509.1"/>
    <property type="molecule type" value="Genomic_DNA"/>
</dbReference>
<evidence type="ECO:0000313" key="3">
    <source>
        <dbReference type="Proteomes" id="UP000061457"/>
    </source>
</evidence>
<dbReference type="Pfam" id="PF22275">
    <property type="entry name" value="DUF6957"/>
    <property type="match status" value="1"/>
</dbReference>
<feature type="domain" description="DUF6957" evidence="1">
    <location>
        <begin position="26"/>
        <end position="139"/>
    </location>
</feature>
<reference evidence="3" key="1">
    <citation type="submission" date="2015-11" db="EMBL/GenBank/DDBJ databases">
        <authorList>
            <person name="Kim K.M."/>
        </authorList>
    </citation>
    <scope>NUCLEOTIDE SEQUENCE [LARGE SCALE GENOMIC DNA]</scope>
    <source>
        <strain evidence="3">KCTC 12086</strain>
    </source>
</reference>
<evidence type="ECO:0000259" key="1">
    <source>
        <dbReference type="Pfam" id="PF22275"/>
    </source>
</evidence>
<dbReference type="RefSeq" id="WP_058030168.1">
    <property type="nucleotide sequence ID" value="NZ_CP013187.1"/>
</dbReference>
<name>A0A0S2K2N6_9GAMM</name>
<gene>
    <name evidence="2" type="ORF">PP2015_2011</name>
</gene>
<keyword evidence="3" id="KW-1185">Reference proteome</keyword>
<dbReference type="OrthoDB" id="3216107at2"/>
<evidence type="ECO:0000313" key="2">
    <source>
        <dbReference type="EMBL" id="ALO42509.1"/>
    </source>
</evidence>
<sequence>MSNNLNQQLKTIASLIDCKLGHPITGGNESQIEQLIATAEKLNHKPIRVLKDWKRFELCLNEEDEQLCREQEPELSKDGIYLVYSHNVISDSTFMVPAGGWVRSTFLIALHNQCIFETPNTNYILVGNGREVKISLEEYYLLMSLR</sequence>
<dbReference type="KEGG" id="pphe:PP2015_2011"/>
<protein>
    <recommendedName>
        <fullName evidence="1">DUF6957 domain-containing protein</fullName>
    </recommendedName>
</protein>
<proteinExistence type="predicted"/>